<name>R2S8E0_9ENTE</name>
<dbReference type="InterPro" id="IPR029044">
    <property type="entry name" value="Nucleotide-diphossugar_trans"/>
</dbReference>
<organism evidence="2 3">
    <name type="scientific">Enterococcus pallens ATCC BAA-351</name>
    <dbReference type="NCBI Taxonomy" id="1158607"/>
    <lineage>
        <taxon>Bacteria</taxon>
        <taxon>Bacillati</taxon>
        <taxon>Bacillota</taxon>
        <taxon>Bacilli</taxon>
        <taxon>Lactobacillales</taxon>
        <taxon>Enterococcaceae</taxon>
        <taxon>Enterococcus</taxon>
    </lineage>
</organism>
<evidence type="ECO:0000313" key="3">
    <source>
        <dbReference type="Proteomes" id="UP000013782"/>
    </source>
</evidence>
<dbReference type="STRING" id="160454.RV10_GL005022"/>
<dbReference type="GO" id="GO:0016758">
    <property type="term" value="F:hexosyltransferase activity"/>
    <property type="evidence" value="ECO:0007669"/>
    <property type="project" value="UniProtKB-ARBA"/>
</dbReference>
<dbReference type="SUPFAM" id="SSF53448">
    <property type="entry name" value="Nucleotide-diphospho-sugar transferases"/>
    <property type="match status" value="1"/>
</dbReference>
<dbReference type="EMBL" id="AJAQ01000033">
    <property type="protein sequence ID" value="EOH91820.1"/>
    <property type="molecule type" value="Genomic_DNA"/>
</dbReference>
<dbReference type="eggNOG" id="COG0463">
    <property type="taxonomic scope" value="Bacteria"/>
</dbReference>
<dbReference type="CDD" id="cd00761">
    <property type="entry name" value="Glyco_tranf_GTA_type"/>
    <property type="match status" value="1"/>
</dbReference>
<dbReference type="RefSeq" id="WP_010758104.1">
    <property type="nucleotide sequence ID" value="NZ_ASWD01000001.1"/>
</dbReference>
<dbReference type="PATRIC" id="fig|1158607.3.peg.3108"/>
<dbReference type="HOGENOM" id="CLU_025996_25_1_9"/>
<evidence type="ECO:0000259" key="1">
    <source>
        <dbReference type="Pfam" id="PF00535"/>
    </source>
</evidence>
<proteinExistence type="predicted"/>
<dbReference type="AlphaFoldDB" id="R2S8E0"/>
<dbReference type="PANTHER" id="PTHR22916">
    <property type="entry name" value="GLYCOSYLTRANSFERASE"/>
    <property type="match status" value="1"/>
</dbReference>
<feature type="domain" description="Glycosyltransferase 2-like" evidence="1">
    <location>
        <begin position="8"/>
        <end position="103"/>
    </location>
</feature>
<gene>
    <name evidence="2" type="ORF">UAU_03122</name>
</gene>
<dbReference type="PANTHER" id="PTHR22916:SF3">
    <property type="entry name" value="UDP-GLCNAC:BETAGAL BETA-1,3-N-ACETYLGLUCOSAMINYLTRANSFERASE-LIKE PROTEIN 1"/>
    <property type="match status" value="1"/>
</dbReference>
<accession>R2S8E0</accession>
<reference evidence="2 3" key="1">
    <citation type="submission" date="2013-02" db="EMBL/GenBank/DDBJ databases">
        <title>The Genome Sequence of Enterococcus pallens BAA-351.</title>
        <authorList>
            <consortium name="The Broad Institute Genome Sequencing Platform"/>
            <consortium name="The Broad Institute Genome Sequencing Center for Infectious Disease"/>
            <person name="Earl A.M."/>
            <person name="Gilmore M.S."/>
            <person name="Lebreton F."/>
            <person name="Walker B."/>
            <person name="Young S.K."/>
            <person name="Zeng Q."/>
            <person name="Gargeya S."/>
            <person name="Fitzgerald M."/>
            <person name="Haas B."/>
            <person name="Abouelleil A."/>
            <person name="Alvarado L."/>
            <person name="Arachchi H.M."/>
            <person name="Berlin A.M."/>
            <person name="Chapman S.B."/>
            <person name="Dewar J."/>
            <person name="Goldberg J."/>
            <person name="Griggs A."/>
            <person name="Gujja S."/>
            <person name="Hansen M."/>
            <person name="Howarth C."/>
            <person name="Imamovic A."/>
            <person name="Larimer J."/>
            <person name="McCowan C."/>
            <person name="Murphy C."/>
            <person name="Neiman D."/>
            <person name="Pearson M."/>
            <person name="Priest M."/>
            <person name="Roberts A."/>
            <person name="Saif S."/>
            <person name="Shea T."/>
            <person name="Sisk P."/>
            <person name="Sykes S."/>
            <person name="Wortman J."/>
            <person name="Nusbaum C."/>
            <person name="Birren B."/>
        </authorList>
    </citation>
    <scope>NUCLEOTIDE SEQUENCE [LARGE SCALE GENOMIC DNA]</scope>
    <source>
        <strain evidence="2 3">ATCC BAA-351</strain>
    </source>
</reference>
<dbReference type="OrthoDB" id="396512at2"/>
<dbReference type="Proteomes" id="UP000013782">
    <property type="component" value="Unassembled WGS sequence"/>
</dbReference>
<dbReference type="Pfam" id="PF00535">
    <property type="entry name" value="Glycos_transf_2"/>
    <property type="match status" value="1"/>
</dbReference>
<keyword evidence="3" id="KW-1185">Reference proteome</keyword>
<sequence>MNKKQLVSIIIPTYDNFDKIHSCLYSLLAQTYTNLEVLVINEGDNELLLKTLIEKMKQDSRIRVYQSTHRGLNAARNYGLKRAQGEYVLFMDSNGTLDSRGIEFLMAACDCGEGGKLPDMILFGIHWHKRRNYLENQTPSSFKGNQREFVRQPFYKNYRQGLIQPLWNKLLRREFLLEQDLYFEEDLSVLDDLLFSVQAISQAQEIVALDQAFYHHYDSRKNSLILQSNSVKEETLLRICQVILGMSPLHPRHREFYCKDTVMRIIRQLRDCQKRLGSPLKKYRRVKWLLQNQQLYEIAQAAVGDNRREKQKLRLLKLLMKVARNKASLKRSSLTVNKSQQT</sequence>
<dbReference type="InterPro" id="IPR001173">
    <property type="entry name" value="Glyco_trans_2-like"/>
</dbReference>
<evidence type="ECO:0000313" key="2">
    <source>
        <dbReference type="EMBL" id="EOH91820.1"/>
    </source>
</evidence>
<protein>
    <recommendedName>
        <fullName evidence="1">Glycosyltransferase 2-like domain-containing protein</fullName>
    </recommendedName>
</protein>
<dbReference type="Gene3D" id="3.90.550.10">
    <property type="entry name" value="Spore Coat Polysaccharide Biosynthesis Protein SpsA, Chain A"/>
    <property type="match status" value="1"/>
</dbReference>
<comment type="caution">
    <text evidence="2">The sequence shown here is derived from an EMBL/GenBank/DDBJ whole genome shotgun (WGS) entry which is preliminary data.</text>
</comment>